<dbReference type="Pfam" id="PF19054">
    <property type="entry name" value="DUF5753"/>
    <property type="match status" value="1"/>
</dbReference>
<dbReference type="EMBL" id="BAAARW010000046">
    <property type="protein sequence ID" value="GAA2457631.1"/>
    <property type="molecule type" value="Genomic_DNA"/>
</dbReference>
<name>A0ABN3KI71_9ACTN</name>
<evidence type="ECO:0000313" key="2">
    <source>
        <dbReference type="EMBL" id="GAA2457631.1"/>
    </source>
</evidence>
<evidence type="ECO:0000313" key="3">
    <source>
        <dbReference type="Proteomes" id="UP001501231"/>
    </source>
</evidence>
<sequence>MTAADTLDPDESLWHALAFHLRYERQRRGLSQAATGEIMGVNKHAVSNMEAGRNKMTHIQAVRLDRAWDTGGLFARLRRFAKLIYDPDWRRRLDRYQREADQLKIFYNHLIPLPFQTEDYGRGLLGAGYAAGLVDDLEAAVVSRMDLQKAILQRRPKPALIWAVLDEAALRPMGPPEVMQAAYEHLVELSLLPDVSLRVLPMDAAPHIGVDGSFWYFDLPGHHVAAFAGTTLNIGSIIDDKHEATNVAIRFDRIAARTLNEDQTRDLLTRMAKSS</sequence>
<dbReference type="CDD" id="cd00093">
    <property type="entry name" value="HTH_XRE"/>
    <property type="match status" value="1"/>
</dbReference>
<protein>
    <submittedName>
        <fullName evidence="2">Helix-turn-helix transcriptional regulator</fullName>
    </submittedName>
</protein>
<dbReference type="RefSeq" id="WP_344598175.1">
    <property type="nucleotide sequence ID" value="NZ_BAAARW010000046.1"/>
</dbReference>
<dbReference type="InterPro" id="IPR001387">
    <property type="entry name" value="Cro/C1-type_HTH"/>
</dbReference>
<dbReference type="SUPFAM" id="SSF47413">
    <property type="entry name" value="lambda repressor-like DNA-binding domains"/>
    <property type="match status" value="1"/>
</dbReference>
<accession>A0ABN3KI71</accession>
<keyword evidence="3" id="KW-1185">Reference proteome</keyword>
<gene>
    <name evidence="2" type="ORF">GCM10010191_91760</name>
</gene>
<evidence type="ECO:0000259" key="1">
    <source>
        <dbReference type="PROSITE" id="PS50943"/>
    </source>
</evidence>
<dbReference type="InterPro" id="IPR043917">
    <property type="entry name" value="DUF5753"/>
</dbReference>
<dbReference type="InterPro" id="IPR010982">
    <property type="entry name" value="Lambda_DNA-bd_dom_sf"/>
</dbReference>
<dbReference type="PROSITE" id="PS50943">
    <property type="entry name" value="HTH_CROC1"/>
    <property type="match status" value="1"/>
</dbReference>
<dbReference type="Pfam" id="PF13560">
    <property type="entry name" value="HTH_31"/>
    <property type="match status" value="1"/>
</dbReference>
<reference evidence="3" key="1">
    <citation type="journal article" date="2019" name="Int. J. Syst. Evol. Microbiol.">
        <title>The Global Catalogue of Microorganisms (GCM) 10K type strain sequencing project: providing services to taxonomists for standard genome sequencing and annotation.</title>
        <authorList>
            <consortium name="The Broad Institute Genomics Platform"/>
            <consortium name="The Broad Institute Genome Sequencing Center for Infectious Disease"/>
            <person name="Wu L."/>
            <person name="Ma J."/>
        </authorList>
    </citation>
    <scope>NUCLEOTIDE SEQUENCE [LARGE SCALE GENOMIC DNA]</scope>
    <source>
        <strain evidence="3">JCM 3325</strain>
    </source>
</reference>
<comment type="caution">
    <text evidence="2">The sequence shown here is derived from an EMBL/GenBank/DDBJ whole genome shotgun (WGS) entry which is preliminary data.</text>
</comment>
<feature type="domain" description="HTH cro/C1-type" evidence="1">
    <location>
        <begin position="21"/>
        <end position="55"/>
    </location>
</feature>
<dbReference type="Proteomes" id="UP001501231">
    <property type="component" value="Unassembled WGS sequence"/>
</dbReference>
<organism evidence="2 3">
    <name type="scientific">Actinomadura vinacea</name>
    <dbReference type="NCBI Taxonomy" id="115336"/>
    <lineage>
        <taxon>Bacteria</taxon>
        <taxon>Bacillati</taxon>
        <taxon>Actinomycetota</taxon>
        <taxon>Actinomycetes</taxon>
        <taxon>Streptosporangiales</taxon>
        <taxon>Thermomonosporaceae</taxon>
        <taxon>Actinomadura</taxon>
    </lineage>
</organism>
<proteinExistence type="predicted"/>
<dbReference type="Gene3D" id="1.10.260.40">
    <property type="entry name" value="lambda repressor-like DNA-binding domains"/>
    <property type="match status" value="1"/>
</dbReference>